<organism evidence="1 2">
    <name type="scientific">Zooshikella ganghwensis</name>
    <dbReference type="NCBI Taxonomy" id="202772"/>
    <lineage>
        <taxon>Bacteria</taxon>
        <taxon>Pseudomonadati</taxon>
        <taxon>Pseudomonadota</taxon>
        <taxon>Gammaproteobacteria</taxon>
        <taxon>Oceanospirillales</taxon>
        <taxon>Zooshikellaceae</taxon>
        <taxon>Zooshikella</taxon>
    </lineage>
</organism>
<name>A0A4P9VMH9_9GAMM</name>
<dbReference type="RefSeq" id="WP_094787723.1">
    <property type="nucleotide sequence ID" value="NZ_NDXW01000001.1"/>
</dbReference>
<dbReference type="Proteomes" id="UP000257039">
    <property type="component" value="Unassembled WGS sequence"/>
</dbReference>
<evidence type="ECO:0000313" key="2">
    <source>
        <dbReference type="Proteomes" id="UP000257039"/>
    </source>
</evidence>
<protein>
    <submittedName>
        <fullName evidence="1">Uncharacterized protein</fullName>
    </submittedName>
</protein>
<comment type="caution">
    <text evidence="1">The sequence shown here is derived from an EMBL/GenBank/DDBJ whole genome shotgun (WGS) entry which is preliminary data.</text>
</comment>
<keyword evidence="2" id="KW-1185">Reference proteome</keyword>
<proteinExistence type="predicted"/>
<accession>A0A4P9VMH9</accession>
<evidence type="ECO:0000313" key="1">
    <source>
        <dbReference type="EMBL" id="RDH44605.1"/>
    </source>
</evidence>
<reference evidence="1 2" key="1">
    <citation type="submission" date="2017-04" db="EMBL/GenBank/DDBJ databases">
        <title>Draft genome sequence of Zooshikella ganghwensis VG4 isolated from Red Sea sediments.</title>
        <authorList>
            <person name="Rehman Z."/>
            <person name="Alam I."/>
            <person name="Kamau A."/>
            <person name="Bajic V."/>
            <person name="Leiknes T."/>
        </authorList>
    </citation>
    <scope>NUCLEOTIDE SEQUENCE [LARGE SCALE GENOMIC DNA]</scope>
    <source>
        <strain evidence="1 2">VG4</strain>
    </source>
</reference>
<dbReference type="EMBL" id="NDXW01000001">
    <property type="protein sequence ID" value="RDH44605.1"/>
    <property type="molecule type" value="Genomic_DNA"/>
</dbReference>
<gene>
    <name evidence="1" type="ORF">B9G39_14825</name>
</gene>
<dbReference type="AlphaFoldDB" id="A0A4P9VMH9"/>
<sequence length="107" mass="12253">MSIDIDRLTVEELIELNHKVVERLKFLQSMYAHKDMMKFNIGEKVSFDPPGQAKQIGTLMKYNKKTVTVITESGQKWNVSPHLLSKVKNVKSKNKKSGNIIDLPVKK</sequence>